<organism evidence="3 4">
    <name type="scientific">Adhaeribacter radiodurans</name>
    <dbReference type="NCBI Taxonomy" id="2745197"/>
    <lineage>
        <taxon>Bacteria</taxon>
        <taxon>Pseudomonadati</taxon>
        <taxon>Bacteroidota</taxon>
        <taxon>Cytophagia</taxon>
        <taxon>Cytophagales</taxon>
        <taxon>Hymenobacteraceae</taxon>
        <taxon>Adhaeribacter</taxon>
    </lineage>
</organism>
<protein>
    <submittedName>
        <fullName evidence="3">DUF4082 domain-containing protein</fullName>
    </submittedName>
</protein>
<dbReference type="SUPFAM" id="SSF49299">
    <property type="entry name" value="PKD domain"/>
    <property type="match status" value="1"/>
</dbReference>
<evidence type="ECO:0000313" key="4">
    <source>
        <dbReference type="Proteomes" id="UP000514509"/>
    </source>
</evidence>
<dbReference type="Pfam" id="PF17957">
    <property type="entry name" value="Big_7"/>
    <property type="match status" value="3"/>
</dbReference>
<dbReference type="Proteomes" id="UP000514509">
    <property type="component" value="Chromosome"/>
</dbReference>
<dbReference type="RefSeq" id="WP_182413464.1">
    <property type="nucleotide sequence ID" value="NZ_CP055153.1"/>
</dbReference>
<evidence type="ECO:0000259" key="2">
    <source>
        <dbReference type="Pfam" id="PF18962"/>
    </source>
</evidence>
<evidence type="ECO:0000313" key="3">
    <source>
        <dbReference type="EMBL" id="QMU31022.1"/>
    </source>
</evidence>
<dbReference type="InterPro" id="IPR035986">
    <property type="entry name" value="PKD_dom_sf"/>
</dbReference>
<dbReference type="InterPro" id="IPR013783">
    <property type="entry name" value="Ig-like_fold"/>
</dbReference>
<dbReference type="Gene3D" id="3.40.50.880">
    <property type="match status" value="1"/>
</dbReference>
<dbReference type="Gene3D" id="2.60.40.10">
    <property type="entry name" value="Immunoglobulins"/>
    <property type="match status" value="3"/>
</dbReference>
<dbReference type="SUPFAM" id="SSF52317">
    <property type="entry name" value="Class I glutamine amidotransferase-like"/>
    <property type="match status" value="1"/>
</dbReference>
<gene>
    <name evidence="3" type="ORF">HUW48_24680</name>
</gene>
<feature type="domain" description="Secretion system C-terminal sorting" evidence="2">
    <location>
        <begin position="1229"/>
        <end position="1305"/>
    </location>
</feature>
<dbReference type="Pfam" id="PF18962">
    <property type="entry name" value="Por_Secre_tail"/>
    <property type="match status" value="1"/>
</dbReference>
<dbReference type="KEGG" id="add:HUW48_24680"/>
<dbReference type="Pfam" id="PF13313">
    <property type="entry name" value="DUF4082"/>
    <property type="match status" value="2"/>
</dbReference>
<proteinExistence type="predicted"/>
<sequence>MLATLPGPGGPILIITSATNPFSSYTAEILQAEGLNEYSTFDITSVSSTMLNSYDVVIVGDIPLTDAQVTMLSNWANAGGMLITFSPDTKLASLLGINPTGSTMANKYILVNTATGPGKGIVNQTIQYQGTADLYTLNGATSLATLYSGATTATSNPAVTMRTVGTGTVVAFTYDLARSVVYIRQGNPAWAGTERDGEAGPIRSDDQYFPDWMNLSKVAIPAADEQQRLLVNIILENSRKPLPRFWFLPRGLKAVVVMTGDDHGNGGTKARFDQYMQKSADNSAEAVADWRAIRGSSYVFPGTPITDAQARTYEQQGFEIGLHVNTDCANYTAASLEQNLTTQLAQFKSIFPSVTAPVTNRTHCIAWSDWHTQAKLEVPKGIRLDANYYYWPAKWVQNRPGMFSGSGMPMRFAELNGTIIDCYQLVTQMTDESDQAFPFTVDQLLDRALGPEGYYGAFCANMHTDFNPSDGSDKIIASAIARNVPVISAKQLLTWLDGRNGSSFGAMSWNGEKLNFSISVASGARSLQGMLPITDKTGQLEGLTVNGTAVSYRIEKIKGIDYALFNCTPGNYVADYNSTSPPNQSPIVALTAPTNGAIFNAPASITITANASDTGGSISKVDFYSGTTLLGTDTSSPYSFTWSNVAAGTYSLIAKATDNGGATTASTSVNVTVNGVCPCTVFQPSEAPSGSAYNDGSQIVVGMKFRASINGSATGVRFYKQTNNTGTHTGQLYNSTGTLLAQATFINETASGWQEVNFSSPVTITANTTYIVAYHSVNGFYGGTNSYFGSTIDRPPLRALGSSEEAGNGVYAYGSGFPNQTFGASNYWVDVVFNNGAPPSNPAPTVAITSPANGATFTAPASITINANAADTSPGTVSKVDFYNGTTLLGTDVSSPYSFAWSNVAAGTYSLTARATDNGGTTTTSAVVSITVNGVANQPPTVSITSPANGATFTAPASITINANAADTSPGTVSKVDFYNGTTLLGTDVSSPYSFAWSNVAAGTYSLTARATDNGGTTTTSAAVSITVNGSNPPSTCPCTVFRPTDVPGGTIQNDGQSVQLGMKFRSSVNGNVTAVRFYKQTGNTGTHIGQLYSSTGTLLAQATFINETASGWQEVNFSSPVSITANTTYVITYHSSEGHYSVNDFGFTSSIVNGPLTGLQNGFDGRNGVYLYTATPAYPTENYEASNYYVDAVFNTVSSAASTASRLNIATPEVGAQVKLTQAEGMMVYPNPVTHKAKVQFVLVEGGAYTLDLYDAQGRLVKVLRQGKVNAGELNIIEVDGAKLAKGLYLVRLQTNTGAQTAKLLLDR</sequence>
<dbReference type="NCBIfam" id="TIGR04183">
    <property type="entry name" value="Por_Secre_tail"/>
    <property type="match status" value="1"/>
</dbReference>
<dbReference type="InterPro" id="IPR029062">
    <property type="entry name" value="Class_I_gatase-like"/>
</dbReference>
<evidence type="ECO:0000259" key="1">
    <source>
        <dbReference type="Pfam" id="PF13313"/>
    </source>
</evidence>
<dbReference type="InterPro" id="IPR025141">
    <property type="entry name" value="DUF4082"/>
</dbReference>
<accession>A0A7L7LDV0</accession>
<feature type="domain" description="DUF4082" evidence="1">
    <location>
        <begin position="1046"/>
        <end position="1191"/>
    </location>
</feature>
<dbReference type="InterPro" id="IPR026444">
    <property type="entry name" value="Secre_tail"/>
</dbReference>
<reference evidence="3 4" key="1">
    <citation type="submission" date="2020-08" db="EMBL/GenBank/DDBJ databases">
        <title>Adhaeribacter dokdonensis sp. nov., isolated from the rhizosphere of Elymus tsukushiensis, a plant native to the Dokdo Islands, Republic of Korea.</title>
        <authorList>
            <person name="Ghim S.Y."/>
        </authorList>
    </citation>
    <scope>NUCLEOTIDE SEQUENCE [LARGE SCALE GENOMIC DNA]</scope>
    <source>
        <strain evidence="3 4">KUDC8001</strain>
    </source>
</reference>
<dbReference type="EMBL" id="CP055153">
    <property type="protein sequence ID" value="QMU31022.1"/>
    <property type="molecule type" value="Genomic_DNA"/>
</dbReference>
<name>A0A7L7LDV0_9BACT</name>
<feature type="domain" description="DUF4082" evidence="1">
    <location>
        <begin position="686"/>
        <end position="829"/>
    </location>
</feature>
<keyword evidence="4" id="KW-1185">Reference proteome</keyword>